<name>A0A9N9NJ41_9GLOM</name>
<evidence type="ECO:0000313" key="2">
    <source>
        <dbReference type="Proteomes" id="UP000789405"/>
    </source>
</evidence>
<evidence type="ECO:0000313" key="1">
    <source>
        <dbReference type="EMBL" id="CAG8742627.1"/>
    </source>
</evidence>
<organism evidence="1 2">
    <name type="scientific">Dentiscutata erythropus</name>
    <dbReference type="NCBI Taxonomy" id="1348616"/>
    <lineage>
        <taxon>Eukaryota</taxon>
        <taxon>Fungi</taxon>
        <taxon>Fungi incertae sedis</taxon>
        <taxon>Mucoromycota</taxon>
        <taxon>Glomeromycotina</taxon>
        <taxon>Glomeromycetes</taxon>
        <taxon>Diversisporales</taxon>
        <taxon>Gigasporaceae</taxon>
        <taxon>Dentiscutata</taxon>
    </lineage>
</organism>
<dbReference type="EMBL" id="CAJVPY010013778">
    <property type="protein sequence ID" value="CAG8742627.1"/>
    <property type="molecule type" value="Genomic_DNA"/>
</dbReference>
<protein>
    <submittedName>
        <fullName evidence="1">20546_t:CDS:1</fullName>
    </submittedName>
</protein>
<keyword evidence="2" id="KW-1185">Reference proteome</keyword>
<dbReference type="AlphaFoldDB" id="A0A9N9NJ41"/>
<comment type="caution">
    <text evidence="1">The sequence shown here is derived from an EMBL/GenBank/DDBJ whole genome shotgun (WGS) entry which is preliminary data.</text>
</comment>
<reference evidence="1" key="1">
    <citation type="submission" date="2021-06" db="EMBL/GenBank/DDBJ databases">
        <authorList>
            <person name="Kallberg Y."/>
            <person name="Tangrot J."/>
            <person name="Rosling A."/>
        </authorList>
    </citation>
    <scope>NUCLEOTIDE SEQUENCE</scope>
    <source>
        <strain evidence="1">MA453B</strain>
    </source>
</reference>
<proteinExistence type="predicted"/>
<gene>
    <name evidence="1" type="ORF">DERYTH_LOCUS16144</name>
</gene>
<sequence>MQNQERHDASANCQKETQKTAKEPLYLSTQENLVAQKIELEEVEVFRAIAQEYFLGDSDEELEIIPWENNTTEWIEEEYENKISSSDEYITYEWEEELTNNEIERKRCYQNLLTELTLEIRIEITWSIINGYQNKPTNSNNIESELPPTNLDEAYLVDIPQWGELTEGLEFQDSSDEEYEDTGYEDSDWPQEFDDYIDWEYYDSQMNK</sequence>
<accession>A0A9N9NJ41</accession>
<dbReference type="Proteomes" id="UP000789405">
    <property type="component" value="Unassembled WGS sequence"/>
</dbReference>